<dbReference type="EMBL" id="CP119161">
    <property type="protein sequence ID" value="WEH24152.1"/>
    <property type="molecule type" value="Genomic_DNA"/>
</dbReference>
<dbReference type="InterPro" id="IPR052933">
    <property type="entry name" value="DNA_Protect_Modify"/>
</dbReference>
<protein>
    <submittedName>
        <fullName evidence="4">SNF2-related protein</fullName>
    </submittedName>
</protein>
<reference evidence="4 5" key="1">
    <citation type="submission" date="2023-02" db="EMBL/GenBank/DDBJ databases">
        <title>Results of the 2020 Genomic Proficiency Test for the network of European Union Reference Laboratory for Antimicrobial Resistance assessing whole genome sequencing capacities.</title>
        <authorList>
            <person name="Hoffmann M."/>
            <person name="Luo Y."/>
            <person name="Sorensen L.H."/>
            <person name="Pedersen S.K."/>
            <person name="Hendriksen R.S."/>
        </authorList>
    </citation>
    <scope>NUCLEOTIDE SEQUENCE [LARGE SCALE GENOMIC DNA]</scope>
    <source>
        <strain evidence="4 5">GENOMIC22-006</strain>
        <plasmid evidence="4 5">pCFSAN126951_02</plasmid>
    </source>
</reference>
<dbReference type="InterPro" id="IPR027417">
    <property type="entry name" value="P-loop_NTPase"/>
</dbReference>
<feature type="compositionally biased region" description="Basic and acidic residues" evidence="2">
    <location>
        <begin position="420"/>
        <end position="443"/>
    </location>
</feature>
<dbReference type="PANTHER" id="PTHR41313">
    <property type="entry name" value="ADENINE-SPECIFIC METHYLTRANSFERASE"/>
    <property type="match status" value="1"/>
</dbReference>
<proteinExistence type="predicted"/>
<geneLocation type="plasmid" evidence="4 5">
    <name>pCFSAN126951_02</name>
</geneLocation>
<dbReference type="InterPro" id="IPR029063">
    <property type="entry name" value="SAM-dependent_MTases_sf"/>
</dbReference>
<sequence>MNPEKKEKLLNLYDETFLHVTRSNENFVHFLEQSSFLHKYSVDEQLCIHGQVPDARYLADFNTWKSIGRFVKKGQKAISALRRMNNRMMGFHYFDVTQTYGKKLGFPDYTLSENELREVITADVLAEINELSTAASINQKREAWAIAKQQIEYKAFQKPIEGLQGLTQLQMSNVDYFSDTLELATQMNRLVSKEILLYKTEKERMKENELNLQRERGWRIDPSTSVSGQRTTGEIRDDSTGSLRGKEQGKVHSNADEGDVNDLRTPNRREDEPTNQRTGDTLRGTTTVNTGTTDGHDDRLEDTGTIPPTSHRSSDEGNHWLEESSELSPFHQELIRGTGIEHGKFRIVHFFTQIKQSKLRATFLKNEYGTGGHAGPNMPTVMYNSKGLEIDDLLYSWSTVAQGIEDLLTTDQYLTAEEKEAYHEHQKNLQSSEEKVEKEEKQSESLTEESTSESSQELSLFDFEPEEATATALTTEEVPYIPLPSKAQETDLEGTPHAFAFPEDESFYDTKPKEKIQNNLAAIRLSKQIQREHRYATPEEQTILAKYVGWGGIADIFDTRSDKYAEERQELQKLVTEAQYKQMRQSVLTAYYTDPIIIKSMYETVEHLGFTGGKILDPSMGTGNFFSALPDRLKEASELHGVELDEITGTIAQQLHPKADIQIKGFQEVGSLTNQYDLVISNVPFDQQKITDPQFDKSYSIHNYFLKKAIDSVHDGGIVAIITSTNTMDNLTQDLRLEVKKEAELLGAVRLPNNAFKKIAGTEVTTDILFFQKDQEAAKQRFYSPSWVNVEAGGKELPGVWYNKYFHEHPEQVCGEFAIKHYHGATLTVKPGETPLTEQMQLALSRIQGAYFGEAKTVEQTATLTEEQTVSLDDVPLFTYEVIDDSVYFNDANTLKEVERTPGQRERMKQMIVLRKTLQEVIACQRIPNYDTHVFENLLNQLNQQYDTFFENYGSLSQNQKLLDQDDYIPLLRSIEAVEKDGTVTKTEIFHEATIRPKVEINEVSTALDALYASLGNRLSVDWEYMTNIYPKTREELLEELGTKVFLDPLLYDEENLYGEGWQASEEYLSGDVKTKLAQAKHAAEKYPELFRRNLTALEQVQPTPIKAGDIDFSIGSTWIPTEVYQEFMFETFETRPFYINYEEIALEMEPLGMRYFVRGKNKDQSAIVQNRYGTKRASAYTIFENSLNLKKVEVKDKVVDGDKTTYVLNPTETAYARSKQEQLQEAFQSWVFKDDARTEKLRLIYEERFNRIVPRVYNGEHLVFPGLNERYELRPHQKNVVERIVQSGKALMAHTVGAGKTLSMISAGMLMKDQGLINKPLYVVPNHLTNEFGNELMRFYPAKKVLITNKKDFSKQNRQAFVSKIALGSYDAVIIGHSQFEKIALSPEKQKALLQEEINQVTDAITTYQMEDGSDSWSLKQMIAFEKRLEERLEKLNKTDKKDHQLCFEDLGVDFLFVDEAHQYKNLYSYTKLSNVAGVNSSNSLRASDMEMKCRYLLEKHNHRGVVFATGTPVSNSMSELFTMQKYLQPDILKQYGVFHFDAWASTFGEIVSSLEITPEGTGYQMKNRFAKFHNLPELMQMYNLVSDIQTASMLQLPVPQIKTGKPQVIVTQLTTYQKEKVAELAERAEKIRAKEVTAEEDNMLKITNEGKLMALDPRLMTDYDPEKYPVEELQETKIAKCAEKVAEIWQETKENKSTQLIFSDSGTPKANQFNIYDELKQQLIQRGVPAEEIAFIHDANNEKQREEIFDAMREGKLRILLGSTSKLGTGTNVQQKLIACHHVDCPWRPSDVEQRDGRIIRQGNENKEVEIYRYVTKGSLDSFLWQIQEQKLTFINQVMTGKALDRSCEELSDTVLEAGDMKAIASGNPKIAEKMKLDNEIARLKLMKRSFINDKESLKWQVENEFPAQIRSLREKRENLAIDRTVSASHNEEEFGITLDGQFFSERSKAAEVFDQLCTLYEREEQFQEIGQYRGLDISVRKDFHEYGHMTICLQGNERYFVSTSLGNGLGGIRKIEFEEQRIPSYYQEVDEQLNKVEDQFEKAKDLRNAVFPQEEELAEKIALQAQLNAEIEQSLAKDSKQTEQKPVIEATEGVEFSV</sequence>
<evidence type="ECO:0000313" key="4">
    <source>
        <dbReference type="EMBL" id="WEH24152.1"/>
    </source>
</evidence>
<feature type="compositionally biased region" description="Basic and acidic residues" evidence="2">
    <location>
        <begin position="233"/>
        <end position="274"/>
    </location>
</feature>
<feature type="coiled-coil region" evidence="1">
    <location>
        <begin position="1392"/>
        <end position="1440"/>
    </location>
</feature>
<dbReference type="RefSeq" id="WP_010730142.1">
    <property type="nucleotide sequence ID" value="NZ_CP119161.1"/>
</dbReference>
<dbReference type="PRINTS" id="PR00507">
    <property type="entry name" value="N12N6MTFRASE"/>
</dbReference>
<dbReference type="Gene3D" id="3.40.50.150">
    <property type="entry name" value="Vaccinia Virus protein VP39"/>
    <property type="match status" value="1"/>
</dbReference>
<dbReference type="SMART" id="SM00490">
    <property type="entry name" value="HELICc"/>
    <property type="match status" value="1"/>
</dbReference>
<evidence type="ECO:0000256" key="1">
    <source>
        <dbReference type="SAM" id="Coils"/>
    </source>
</evidence>
<dbReference type="InterPro" id="IPR001650">
    <property type="entry name" value="Helicase_C-like"/>
</dbReference>
<dbReference type="SMART" id="SM00487">
    <property type="entry name" value="DEXDc"/>
    <property type="match status" value="1"/>
</dbReference>
<keyword evidence="4" id="KW-0614">Plasmid</keyword>
<gene>
    <name evidence="4" type="ORF">P0D81_16580</name>
</gene>
<dbReference type="PANTHER" id="PTHR41313:SF1">
    <property type="entry name" value="DNA METHYLASE ADENINE-SPECIFIC DOMAIN-CONTAINING PROTEIN"/>
    <property type="match status" value="1"/>
</dbReference>
<dbReference type="PROSITE" id="PS51194">
    <property type="entry name" value="HELICASE_CTER"/>
    <property type="match status" value="1"/>
</dbReference>
<evidence type="ECO:0000313" key="5">
    <source>
        <dbReference type="Proteomes" id="UP001221642"/>
    </source>
</evidence>
<evidence type="ECO:0000259" key="3">
    <source>
        <dbReference type="PROSITE" id="PS51194"/>
    </source>
</evidence>
<dbReference type="Pfam" id="PF00271">
    <property type="entry name" value="Helicase_C"/>
    <property type="match status" value="1"/>
</dbReference>
<feature type="region of interest" description="Disordered" evidence="2">
    <location>
        <begin position="420"/>
        <end position="458"/>
    </location>
</feature>
<dbReference type="SUPFAM" id="SSF52540">
    <property type="entry name" value="P-loop containing nucleoside triphosphate hydrolases"/>
    <property type="match status" value="2"/>
</dbReference>
<feature type="compositionally biased region" description="Low complexity" evidence="2">
    <location>
        <begin position="278"/>
        <end position="293"/>
    </location>
</feature>
<dbReference type="Pfam" id="PF00176">
    <property type="entry name" value="SNF2-rel_dom"/>
    <property type="match status" value="1"/>
</dbReference>
<dbReference type="SUPFAM" id="SSF53335">
    <property type="entry name" value="S-adenosyl-L-methionine-dependent methyltransferases"/>
    <property type="match status" value="1"/>
</dbReference>
<accession>A0ABD7XIR5</accession>
<feature type="domain" description="Helicase C-terminal" evidence="3">
    <location>
        <begin position="1686"/>
        <end position="1861"/>
    </location>
</feature>
<dbReference type="Proteomes" id="UP001221642">
    <property type="component" value="Plasmid pCFSAN126951_02"/>
</dbReference>
<organism evidence="4 5">
    <name type="scientific">Enterococcus faecalis</name>
    <name type="common">Streptococcus faecalis</name>
    <dbReference type="NCBI Taxonomy" id="1351"/>
    <lineage>
        <taxon>Bacteria</taxon>
        <taxon>Bacillati</taxon>
        <taxon>Bacillota</taxon>
        <taxon>Bacilli</taxon>
        <taxon>Lactobacillales</taxon>
        <taxon>Enterococcaceae</taxon>
        <taxon>Enterococcus</taxon>
    </lineage>
</organism>
<feature type="compositionally biased region" description="Polar residues" evidence="2">
    <location>
        <begin position="222"/>
        <end position="232"/>
    </location>
</feature>
<evidence type="ECO:0000256" key="2">
    <source>
        <dbReference type="SAM" id="MobiDB-lite"/>
    </source>
</evidence>
<dbReference type="Gene3D" id="3.40.50.300">
    <property type="entry name" value="P-loop containing nucleotide triphosphate hydrolases"/>
    <property type="match status" value="2"/>
</dbReference>
<name>A0ABD7XIR5_ENTFL</name>
<dbReference type="InterPro" id="IPR000330">
    <property type="entry name" value="SNF2_N"/>
</dbReference>
<feature type="region of interest" description="Disordered" evidence="2">
    <location>
        <begin position="220"/>
        <end position="317"/>
    </location>
</feature>
<keyword evidence="1" id="KW-0175">Coiled coil</keyword>
<dbReference type="InterPro" id="IPR014001">
    <property type="entry name" value="Helicase_ATP-bd"/>
</dbReference>
<feature type="region of interest" description="Disordered" evidence="2">
    <location>
        <begin position="2078"/>
        <end position="2101"/>
    </location>
</feature>